<evidence type="ECO:0008006" key="6">
    <source>
        <dbReference type="Google" id="ProtNLM"/>
    </source>
</evidence>
<dbReference type="EMBL" id="OX365916">
    <property type="protein sequence ID" value="CAI4060062.1"/>
    <property type="molecule type" value="Genomic_DNA"/>
</dbReference>
<keyword evidence="4" id="KW-1185">Reference proteome</keyword>
<sequence>MTTKLTPVFCESAPAAAASYSHAMKANNLIFLSGQIPMTSDNKLVEGSIADKAEQVIQNIKDVLAASNSSLDRIIKVNIFLADIKYFAEFNSVYAKYFTTHKPARSCVAVAALPLNVDMEVEIIAAERD</sequence>
<proteinExistence type="inferred from homology"/>
<dbReference type="PROSITE" id="PS01094">
    <property type="entry name" value="UPF0076"/>
    <property type="match status" value="1"/>
</dbReference>
<evidence type="ECO:0000313" key="5">
    <source>
        <dbReference type="Proteomes" id="UP001162090"/>
    </source>
</evidence>
<dbReference type="GO" id="GO:0005739">
    <property type="term" value="C:mitochondrion"/>
    <property type="evidence" value="ECO:0007669"/>
    <property type="project" value="TreeGrafter"/>
</dbReference>
<evidence type="ECO:0000313" key="4">
    <source>
        <dbReference type="Proteomes" id="UP001162085"/>
    </source>
</evidence>
<dbReference type="SUPFAM" id="SSF55298">
    <property type="entry name" value="YjgF-like"/>
    <property type="match status" value="1"/>
</dbReference>
<dbReference type="Proteomes" id="UP001162090">
    <property type="component" value="Chromosome 5"/>
</dbReference>
<reference evidence="2" key="1">
    <citation type="submission" date="2022-10" db="EMBL/GenBank/DDBJ databases">
        <authorList>
            <person name="Byrne P K."/>
        </authorList>
    </citation>
    <scope>NUCLEOTIDE SEQUENCE</scope>
    <source>
        <strain evidence="2">CBS7001</strain>
        <strain evidence="3">ZP964</strain>
    </source>
</reference>
<evidence type="ECO:0000313" key="3">
    <source>
        <dbReference type="EMBL" id="CAI4061180.1"/>
    </source>
</evidence>
<dbReference type="PANTHER" id="PTHR11803">
    <property type="entry name" value="2-IMINOBUTANOATE/2-IMINOPROPANOATE DEAMINASE RIDA"/>
    <property type="match status" value="1"/>
</dbReference>
<dbReference type="InterPro" id="IPR006175">
    <property type="entry name" value="YjgF/YER057c/UK114"/>
</dbReference>
<organism evidence="2 5">
    <name type="scientific">Saccharomyces uvarum</name>
    <name type="common">Yeast</name>
    <name type="synonym">Saccharomyces bayanus var. uvarum</name>
    <dbReference type="NCBI Taxonomy" id="230603"/>
    <lineage>
        <taxon>Eukaryota</taxon>
        <taxon>Fungi</taxon>
        <taxon>Dikarya</taxon>
        <taxon>Ascomycota</taxon>
        <taxon>Saccharomycotina</taxon>
        <taxon>Saccharomycetes</taxon>
        <taxon>Saccharomycetales</taxon>
        <taxon>Saccharomycetaceae</taxon>
        <taxon>Saccharomyces</taxon>
    </lineage>
</organism>
<name>A0AA35JHQ0_SACUV</name>
<dbReference type="InterPro" id="IPR006056">
    <property type="entry name" value="RidA"/>
</dbReference>
<protein>
    <recommendedName>
        <fullName evidence="6">Protein HMF1</fullName>
    </recommendedName>
</protein>
<comment type="similarity">
    <text evidence="1">Belongs to the RutC family.</text>
</comment>
<dbReference type="InterPro" id="IPR035959">
    <property type="entry name" value="RutC-like_sf"/>
</dbReference>
<dbReference type="CDD" id="cd00448">
    <property type="entry name" value="YjgF_YER057c_UK114_family"/>
    <property type="match status" value="1"/>
</dbReference>
<dbReference type="NCBIfam" id="TIGR00004">
    <property type="entry name" value="Rid family detoxifying hydrolase"/>
    <property type="match status" value="1"/>
</dbReference>
<dbReference type="Pfam" id="PF01042">
    <property type="entry name" value="Ribonuc_L-PSP"/>
    <property type="match status" value="1"/>
</dbReference>
<accession>A0AA35JHQ0</accession>
<dbReference type="InterPro" id="IPR019897">
    <property type="entry name" value="RidA_CS"/>
</dbReference>
<dbReference type="GO" id="GO:0019239">
    <property type="term" value="F:deaminase activity"/>
    <property type="evidence" value="ECO:0007669"/>
    <property type="project" value="TreeGrafter"/>
</dbReference>
<dbReference type="FunFam" id="3.30.1330.40:FF:000001">
    <property type="entry name" value="L-PSP family endoribonuclease"/>
    <property type="match status" value="1"/>
</dbReference>
<dbReference type="Proteomes" id="UP001162085">
    <property type="component" value="Chromosome 5"/>
</dbReference>
<evidence type="ECO:0000313" key="2">
    <source>
        <dbReference type="EMBL" id="CAI4060062.1"/>
    </source>
</evidence>
<gene>
    <name evidence="2" type="primary">SUVC05G1370</name>
    <name evidence="3" type="synonym">SUVZ05G1340</name>
    <name evidence="2" type="ORF">SUVC_05G1370</name>
    <name evidence="3" type="ORF">SUVZ_05G1340</name>
</gene>
<evidence type="ECO:0000256" key="1">
    <source>
        <dbReference type="ARBA" id="ARBA00010552"/>
    </source>
</evidence>
<dbReference type="AlphaFoldDB" id="A0AA35JHQ0"/>
<dbReference type="EMBL" id="OX365932">
    <property type="protein sequence ID" value="CAI4061180.1"/>
    <property type="molecule type" value="Genomic_DNA"/>
</dbReference>
<dbReference type="PANTHER" id="PTHR11803:SF58">
    <property type="entry name" value="PROTEIN HMF1-RELATED"/>
    <property type="match status" value="1"/>
</dbReference>
<dbReference type="Gene3D" id="3.30.1330.40">
    <property type="entry name" value="RutC-like"/>
    <property type="match status" value="1"/>
</dbReference>
<dbReference type="GO" id="GO:0005829">
    <property type="term" value="C:cytosol"/>
    <property type="evidence" value="ECO:0007669"/>
    <property type="project" value="TreeGrafter"/>
</dbReference>